<gene>
    <name evidence="6" type="ORF">ZIOFF_039712</name>
</gene>
<dbReference type="InterPro" id="IPR031107">
    <property type="entry name" value="Small_HSP"/>
</dbReference>
<feature type="region of interest" description="Disordered" evidence="4">
    <location>
        <begin position="211"/>
        <end position="236"/>
    </location>
</feature>
<dbReference type="Pfam" id="PF00011">
    <property type="entry name" value="HSP20"/>
    <property type="match status" value="1"/>
</dbReference>
<sequence>MSLAVAVGPFFDSSVNSLLHLPETMEKISLPPSARRHDDEEEERSLESVPAVDILETAEEYTFIVDVPGLSKADVQVALEEGSKSLVIRGGGKRRRDEEEGCRYLRLERRGPTKFCRRFRMPEDSNSAAISAKCENGQGVNPSGIAAGLRTLSRLDTRNWTRSCQIPTRSQQEYGTAAIVTGIRLRSRRNPVAIARRIPIAIVSEIWGDHGRMPDASRPNARLPGQQRGRWVGDGVRGQLRGCRSAAGREEARGWSRGELRLQERRKEKKVSLKSGIKKNDVELSP</sequence>
<evidence type="ECO:0000313" key="6">
    <source>
        <dbReference type="EMBL" id="KAG6499900.1"/>
    </source>
</evidence>
<organism evidence="6 7">
    <name type="scientific">Zingiber officinale</name>
    <name type="common">Ginger</name>
    <name type="synonym">Amomum zingiber</name>
    <dbReference type="NCBI Taxonomy" id="94328"/>
    <lineage>
        <taxon>Eukaryota</taxon>
        <taxon>Viridiplantae</taxon>
        <taxon>Streptophyta</taxon>
        <taxon>Embryophyta</taxon>
        <taxon>Tracheophyta</taxon>
        <taxon>Spermatophyta</taxon>
        <taxon>Magnoliopsida</taxon>
        <taxon>Liliopsida</taxon>
        <taxon>Zingiberales</taxon>
        <taxon>Zingiberaceae</taxon>
        <taxon>Zingiber</taxon>
    </lineage>
</organism>
<dbReference type="EMBL" id="JACMSC010000011">
    <property type="protein sequence ID" value="KAG6499900.1"/>
    <property type="molecule type" value="Genomic_DNA"/>
</dbReference>
<evidence type="ECO:0000256" key="3">
    <source>
        <dbReference type="RuleBase" id="RU003616"/>
    </source>
</evidence>
<reference evidence="6 7" key="1">
    <citation type="submission" date="2020-08" db="EMBL/GenBank/DDBJ databases">
        <title>Plant Genome Project.</title>
        <authorList>
            <person name="Zhang R.-G."/>
        </authorList>
    </citation>
    <scope>NUCLEOTIDE SEQUENCE [LARGE SCALE GENOMIC DNA]</scope>
    <source>
        <tissue evidence="6">Rhizome</tissue>
    </source>
</reference>
<accession>A0A8J5L409</accession>
<proteinExistence type="inferred from homology"/>
<evidence type="ECO:0000259" key="5">
    <source>
        <dbReference type="PROSITE" id="PS01031"/>
    </source>
</evidence>
<dbReference type="Gene3D" id="2.60.40.790">
    <property type="match status" value="1"/>
</dbReference>
<name>A0A8J5L409_ZINOF</name>
<keyword evidence="1" id="KW-0346">Stress response</keyword>
<dbReference type="CDD" id="cd06464">
    <property type="entry name" value="ACD_sHsps-like"/>
    <property type="match status" value="1"/>
</dbReference>
<evidence type="ECO:0000256" key="1">
    <source>
        <dbReference type="ARBA" id="ARBA00023016"/>
    </source>
</evidence>
<feature type="domain" description="SHSP" evidence="5">
    <location>
        <begin position="43"/>
        <end position="160"/>
    </location>
</feature>
<protein>
    <recommendedName>
        <fullName evidence="5">SHSP domain-containing protein</fullName>
    </recommendedName>
</protein>
<dbReference type="InterPro" id="IPR008978">
    <property type="entry name" value="HSP20-like_chaperone"/>
</dbReference>
<dbReference type="AlphaFoldDB" id="A0A8J5L409"/>
<comment type="similarity">
    <text evidence="2 3">Belongs to the small heat shock protein (HSP20) family.</text>
</comment>
<dbReference type="SUPFAM" id="SSF49764">
    <property type="entry name" value="HSP20-like chaperones"/>
    <property type="match status" value="1"/>
</dbReference>
<evidence type="ECO:0000313" key="7">
    <source>
        <dbReference type="Proteomes" id="UP000734854"/>
    </source>
</evidence>
<dbReference type="InterPro" id="IPR002068">
    <property type="entry name" value="A-crystallin/Hsp20_dom"/>
</dbReference>
<feature type="region of interest" description="Disordered" evidence="4">
    <location>
        <begin position="29"/>
        <end position="48"/>
    </location>
</feature>
<evidence type="ECO:0000256" key="2">
    <source>
        <dbReference type="PROSITE-ProRule" id="PRU00285"/>
    </source>
</evidence>
<dbReference type="PANTHER" id="PTHR11527">
    <property type="entry name" value="HEAT-SHOCK PROTEIN 20 FAMILY MEMBER"/>
    <property type="match status" value="1"/>
</dbReference>
<dbReference type="PROSITE" id="PS01031">
    <property type="entry name" value="SHSP"/>
    <property type="match status" value="1"/>
</dbReference>
<comment type="caution">
    <text evidence="6">The sequence shown here is derived from an EMBL/GenBank/DDBJ whole genome shotgun (WGS) entry which is preliminary data.</text>
</comment>
<evidence type="ECO:0000256" key="4">
    <source>
        <dbReference type="SAM" id="MobiDB-lite"/>
    </source>
</evidence>
<dbReference type="Proteomes" id="UP000734854">
    <property type="component" value="Unassembled WGS sequence"/>
</dbReference>
<feature type="region of interest" description="Disordered" evidence="4">
    <location>
        <begin position="265"/>
        <end position="286"/>
    </location>
</feature>
<keyword evidence="7" id="KW-1185">Reference proteome</keyword>